<reference evidence="6" key="1">
    <citation type="journal article" date="2020" name="Fungal Divers.">
        <title>Resolving the Mortierellaceae phylogeny through synthesis of multi-gene phylogenetics and phylogenomics.</title>
        <authorList>
            <person name="Vandepol N."/>
            <person name="Liber J."/>
            <person name="Desiro A."/>
            <person name="Na H."/>
            <person name="Kennedy M."/>
            <person name="Barry K."/>
            <person name="Grigoriev I.V."/>
            <person name="Miller A.N."/>
            <person name="O'Donnell K."/>
            <person name="Stajich J.E."/>
            <person name="Bonito G."/>
        </authorList>
    </citation>
    <scope>NUCLEOTIDE SEQUENCE</scope>
    <source>
        <strain evidence="6">KOD948</strain>
    </source>
</reference>
<evidence type="ECO:0000256" key="2">
    <source>
        <dbReference type="ARBA" id="ARBA00022630"/>
    </source>
</evidence>
<evidence type="ECO:0000259" key="5">
    <source>
        <dbReference type="Pfam" id="PF07992"/>
    </source>
</evidence>
<feature type="domain" description="FAD/NAD(P)-binding" evidence="5">
    <location>
        <begin position="8"/>
        <end position="319"/>
    </location>
</feature>
<evidence type="ECO:0000256" key="4">
    <source>
        <dbReference type="ARBA" id="ARBA00023002"/>
    </source>
</evidence>
<dbReference type="GO" id="GO:0004174">
    <property type="term" value="F:electron-transferring-flavoprotein dehydrogenase activity"/>
    <property type="evidence" value="ECO:0007669"/>
    <property type="project" value="TreeGrafter"/>
</dbReference>
<dbReference type="PRINTS" id="PR00368">
    <property type="entry name" value="FADPNR"/>
</dbReference>
<evidence type="ECO:0000256" key="1">
    <source>
        <dbReference type="ARBA" id="ARBA00006442"/>
    </source>
</evidence>
<proteinExistence type="inferred from homology"/>
<dbReference type="Pfam" id="PF07992">
    <property type="entry name" value="Pyr_redox_2"/>
    <property type="match status" value="1"/>
</dbReference>
<dbReference type="SUPFAM" id="SSF51905">
    <property type="entry name" value="FAD/NAD(P)-binding domain"/>
    <property type="match status" value="1"/>
</dbReference>
<comment type="caution">
    <text evidence="6">The sequence shown here is derived from an EMBL/GenBank/DDBJ whole genome shotgun (WGS) entry which is preliminary data.</text>
</comment>
<keyword evidence="2" id="KW-0285">Flavoprotein</keyword>
<accession>A0A9P6PU62</accession>
<dbReference type="InterPro" id="IPR023753">
    <property type="entry name" value="FAD/NAD-binding_dom"/>
</dbReference>
<dbReference type="Proteomes" id="UP000726737">
    <property type="component" value="Unassembled WGS sequence"/>
</dbReference>
<sequence>MSSSQPIQIVIVGGSWAGIAVINQLLSPFRWSKKTIQVTLIERNDSRHNTLGAFRALVDADYGDKIWIPYNNIFPKDAAHKVIQDSLAQVYHHHIVLESGSTVAFDYLVLCTGCNNPVPGKFSSFSSSAKAVELTTKIRQDLIKSKNVAVIGGGCSGVELAGEIKTTFPQKQVTLIHSTSTLIDYPEFTEAVKHLALSHLEELGVQIVLNERAVIEELDHDHPIHVGAKTIRTKSGKTIESDMQFLAAGVRTDTSYMSTLKPQGVDDFDPASLVDPETRVIKVQKTLQLADEAFPYIFAVGDCTDFSKIALATTSFATGQVAAKNILKLIDASASSSCSDIHAANKTVKLNQGWSRPEITVLTTGPRTGISNMPLFGTLFNNFFSRLVMSEDVMLRRIMRDMSITPIEAETIRLEMSEGSLKQ</sequence>
<dbReference type="PRINTS" id="PR00469">
    <property type="entry name" value="PNDRDTASEII"/>
</dbReference>
<keyword evidence="7" id="KW-1185">Reference proteome</keyword>
<comment type="similarity">
    <text evidence="1">Belongs to the FAD-dependent oxidoreductase family.</text>
</comment>
<evidence type="ECO:0000256" key="3">
    <source>
        <dbReference type="ARBA" id="ARBA00022827"/>
    </source>
</evidence>
<dbReference type="OrthoDB" id="202203at2759"/>
<dbReference type="EMBL" id="JAAAJA010000419">
    <property type="protein sequence ID" value="KAG0254126.1"/>
    <property type="molecule type" value="Genomic_DNA"/>
</dbReference>
<name>A0A9P6PU62_9FUNG</name>
<evidence type="ECO:0000313" key="7">
    <source>
        <dbReference type="Proteomes" id="UP000726737"/>
    </source>
</evidence>
<dbReference type="PANTHER" id="PTHR43735:SF3">
    <property type="entry name" value="FERROPTOSIS SUPPRESSOR PROTEIN 1"/>
    <property type="match status" value="1"/>
</dbReference>
<dbReference type="AlphaFoldDB" id="A0A9P6PU62"/>
<keyword evidence="4" id="KW-0560">Oxidoreductase</keyword>
<dbReference type="Gene3D" id="3.50.50.100">
    <property type="match status" value="1"/>
</dbReference>
<organism evidence="6 7">
    <name type="scientific">Mortierella polycephala</name>
    <dbReference type="NCBI Taxonomy" id="41804"/>
    <lineage>
        <taxon>Eukaryota</taxon>
        <taxon>Fungi</taxon>
        <taxon>Fungi incertae sedis</taxon>
        <taxon>Mucoromycota</taxon>
        <taxon>Mortierellomycotina</taxon>
        <taxon>Mortierellomycetes</taxon>
        <taxon>Mortierellales</taxon>
        <taxon>Mortierellaceae</taxon>
        <taxon>Mortierella</taxon>
    </lineage>
</organism>
<protein>
    <submittedName>
        <fullName evidence="6">Apoptosis-inducing factor 2</fullName>
    </submittedName>
</protein>
<gene>
    <name evidence="6" type="primary">AIFM2_1</name>
    <name evidence="6" type="ORF">BG011_005947</name>
</gene>
<dbReference type="InterPro" id="IPR036188">
    <property type="entry name" value="FAD/NAD-bd_sf"/>
</dbReference>
<dbReference type="PANTHER" id="PTHR43735">
    <property type="entry name" value="APOPTOSIS-INDUCING FACTOR 1"/>
    <property type="match status" value="1"/>
</dbReference>
<evidence type="ECO:0000313" key="6">
    <source>
        <dbReference type="EMBL" id="KAG0254126.1"/>
    </source>
</evidence>
<dbReference type="GO" id="GO:0050660">
    <property type="term" value="F:flavin adenine dinucleotide binding"/>
    <property type="evidence" value="ECO:0007669"/>
    <property type="project" value="TreeGrafter"/>
</dbReference>
<keyword evidence="3" id="KW-0274">FAD</keyword>
<dbReference type="GO" id="GO:0005737">
    <property type="term" value="C:cytoplasm"/>
    <property type="evidence" value="ECO:0007669"/>
    <property type="project" value="TreeGrafter"/>
</dbReference>